<keyword evidence="1" id="KW-0812">Transmembrane</keyword>
<accession>A0AAE3H4R8</accession>
<evidence type="ECO:0000313" key="2">
    <source>
        <dbReference type="EMBL" id="MCP9762960.1"/>
    </source>
</evidence>
<organism evidence="2 3">
    <name type="scientific">Lacihabitans soyangensis</name>
    <dbReference type="NCBI Taxonomy" id="869394"/>
    <lineage>
        <taxon>Bacteria</taxon>
        <taxon>Pseudomonadati</taxon>
        <taxon>Bacteroidota</taxon>
        <taxon>Cytophagia</taxon>
        <taxon>Cytophagales</taxon>
        <taxon>Leadbetterellaceae</taxon>
        <taxon>Lacihabitans</taxon>
    </lineage>
</organism>
<dbReference type="Proteomes" id="UP001204144">
    <property type="component" value="Unassembled WGS sequence"/>
</dbReference>
<keyword evidence="1" id="KW-1133">Transmembrane helix</keyword>
<protein>
    <submittedName>
        <fullName evidence="2">Uncharacterized protein</fullName>
    </submittedName>
</protein>
<evidence type="ECO:0000256" key="1">
    <source>
        <dbReference type="SAM" id="Phobius"/>
    </source>
</evidence>
<feature type="transmembrane region" description="Helical" evidence="1">
    <location>
        <begin position="84"/>
        <end position="103"/>
    </location>
</feature>
<reference evidence="2 3" key="1">
    <citation type="submission" date="2018-11" db="EMBL/GenBank/DDBJ databases">
        <title>Novel bacteria species description.</title>
        <authorList>
            <person name="Han J.-H."/>
        </authorList>
    </citation>
    <scope>NUCLEOTIDE SEQUENCE [LARGE SCALE GENOMIC DNA]</scope>
    <source>
        <strain evidence="2 3">KCTC23259</strain>
    </source>
</reference>
<dbReference type="AlphaFoldDB" id="A0AAE3H4R8"/>
<feature type="transmembrane region" description="Helical" evidence="1">
    <location>
        <begin position="20"/>
        <end position="40"/>
    </location>
</feature>
<sequence>MIFDRTEYVFFGIKIHSYTLSIIPAILFTSPVGLLILKFFKVYTKAKTKFKMYTLFKICLIYLISFLADFALMKLCINCFDAQIMVAKIFYMPILIGINYVLIRKYLRTRN</sequence>
<feature type="transmembrane region" description="Helical" evidence="1">
    <location>
        <begin position="52"/>
        <end position="72"/>
    </location>
</feature>
<comment type="caution">
    <text evidence="2">The sequence shown here is derived from an EMBL/GenBank/DDBJ whole genome shotgun (WGS) entry which is preliminary data.</text>
</comment>
<evidence type="ECO:0000313" key="3">
    <source>
        <dbReference type="Proteomes" id="UP001204144"/>
    </source>
</evidence>
<proteinExistence type="predicted"/>
<dbReference type="EMBL" id="RJUF01000018">
    <property type="protein sequence ID" value="MCP9762960.1"/>
    <property type="molecule type" value="Genomic_DNA"/>
</dbReference>
<gene>
    <name evidence="2" type="ORF">EGI31_08330</name>
</gene>
<keyword evidence="1" id="KW-0472">Membrane</keyword>
<keyword evidence="3" id="KW-1185">Reference proteome</keyword>
<name>A0AAE3H4R8_9BACT</name>